<accession>A0ABS4RJ63</accession>
<organism evidence="1 2">
    <name type="scientific">Cytobacillus eiseniae</name>
    <dbReference type="NCBI Taxonomy" id="762947"/>
    <lineage>
        <taxon>Bacteria</taxon>
        <taxon>Bacillati</taxon>
        <taxon>Bacillota</taxon>
        <taxon>Bacilli</taxon>
        <taxon>Bacillales</taxon>
        <taxon>Bacillaceae</taxon>
        <taxon>Cytobacillus</taxon>
    </lineage>
</organism>
<evidence type="ECO:0000313" key="1">
    <source>
        <dbReference type="EMBL" id="MBP2242938.1"/>
    </source>
</evidence>
<keyword evidence="2" id="KW-1185">Reference proteome</keyword>
<protein>
    <submittedName>
        <fullName evidence="1">Uncharacterized protein</fullName>
    </submittedName>
</protein>
<reference evidence="1 2" key="1">
    <citation type="submission" date="2021-03" db="EMBL/GenBank/DDBJ databases">
        <title>Genomic Encyclopedia of Type Strains, Phase IV (KMG-IV): sequencing the most valuable type-strain genomes for metagenomic binning, comparative biology and taxonomic classification.</title>
        <authorList>
            <person name="Goeker M."/>
        </authorList>
    </citation>
    <scope>NUCLEOTIDE SEQUENCE [LARGE SCALE GENOMIC DNA]</scope>
    <source>
        <strain evidence="1 2">DSM 26675</strain>
    </source>
</reference>
<evidence type="ECO:0000313" key="2">
    <source>
        <dbReference type="Proteomes" id="UP001519293"/>
    </source>
</evidence>
<dbReference type="EMBL" id="JAGIKZ010000029">
    <property type="protein sequence ID" value="MBP2242938.1"/>
    <property type="molecule type" value="Genomic_DNA"/>
</dbReference>
<proteinExistence type="predicted"/>
<dbReference type="Proteomes" id="UP001519293">
    <property type="component" value="Unassembled WGS sequence"/>
</dbReference>
<name>A0ABS4RJ63_9BACI</name>
<dbReference type="RefSeq" id="WP_157087793.1">
    <property type="nucleotide sequence ID" value="NZ_JAGIKZ010000029.1"/>
</dbReference>
<sequence length="57" mass="7034">MFWMILGILFMLYVIYSLSDIKYQLKMITKHLDVKEKDIYKITNEEIEIELEDEFKK</sequence>
<comment type="caution">
    <text evidence="1">The sequence shown here is derived from an EMBL/GenBank/DDBJ whole genome shotgun (WGS) entry which is preliminary data.</text>
</comment>
<gene>
    <name evidence="1" type="ORF">J2Z40_003520</name>
</gene>